<feature type="domain" description="N-acetyltransferase" evidence="3">
    <location>
        <begin position="3"/>
        <end position="152"/>
    </location>
</feature>
<evidence type="ECO:0000313" key="5">
    <source>
        <dbReference type="Proteomes" id="UP000295818"/>
    </source>
</evidence>
<dbReference type="InterPro" id="IPR016181">
    <property type="entry name" value="Acyl_CoA_acyltransferase"/>
</dbReference>
<comment type="caution">
    <text evidence="4">The sequence shown here is derived from an EMBL/GenBank/DDBJ whole genome shotgun (WGS) entry which is preliminary data.</text>
</comment>
<organism evidence="4 5">
    <name type="scientific">Kribbella orskensis</name>
    <dbReference type="NCBI Taxonomy" id="2512216"/>
    <lineage>
        <taxon>Bacteria</taxon>
        <taxon>Bacillati</taxon>
        <taxon>Actinomycetota</taxon>
        <taxon>Actinomycetes</taxon>
        <taxon>Propionibacteriales</taxon>
        <taxon>Kribbellaceae</taxon>
        <taxon>Kribbella</taxon>
    </lineage>
</organism>
<sequence>MSAVIRTATPSDLPALTALRWRWARSERVARPDELREFGSALGQWMAERGDASVCKLAVLEGELVGMAWLAVFDRVPNPGALHRLSGDVQSVFVVPEHRGRGLGRRLMEAICDTADDLGIRKLTVDANDAALPFYHRLGFTHSHVLLQRERP</sequence>
<dbReference type="Proteomes" id="UP000295818">
    <property type="component" value="Unassembled WGS sequence"/>
</dbReference>
<dbReference type="EMBL" id="SLWM01000001">
    <property type="protein sequence ID" value="TCO32349.1"/>
    <property type="molecule type" value="Genomic_DNA"/>
</dbReference>
<accession>A0ABY2BYN6</accession>
<dbReference type="InterPro" id="IPR050832">
    <property type="entry name" value="Bact_Acetyltransf"/>
</dbReference>
<keyword evidence="5" id="KW-1185">Reference proteome</keyword>
<evidence type="ECO:0000313" key="4">
    <source>
        <dbReference type="EMBL" id="TCO32349.1"/>
    </source>
</evidence>
<dbReference type="PANTHER" id="PTHR43877">
    <property type="entry name" value="AMINOALKYLPHOSPHONATE N-ACETYLTRANSFERASE-RELATED-RELATED"/>
    <property type="match status" value="1"/>
</dbReference>
<evidence type="ECO:0000256" key="1">
    <source>
        <dbReference type="ARBA" id="ARBA00022679"/>
    </source>
</evidence>
<reference evidence="4 5" key="1">
    <citation type="journal article" date="2015" name="Stand. Genomic Sci.">
        <title>Genomic Encyclopedia of Bacterial and Archaeal Type Strains, Phase III: the genomes of soil and plant-associated and newly described type strains.</title>
        <authorList>
            <person name="Whitman W.B."/>
            <person name="Woyke T."/>
            <person name="Klenk H.P."/>
            <person name="Zhou Y."/>
            <person name="Lilburn T.G."/>
            <person name="Beck B.J."/>
            <person name="De Vos P."/>
            <person name="Vandamme P."/>
            <person name="Eisen J.A."/>
            <person name="Garrity G."/>
            <person name="Hugenholtz P."/>
            <person name="Kyrpides N.C."/>
        </authorList>
    </citation>
    <scope>NUCLEOTIDE SEQUENCE [LARGE SCALE GENOMIC DNA]</scope>
    <source>
        <strain evidence="4 5">VKM Ac-2538</strain>
    </source>
</reference>
<evidence type="ECO:0000259" key="3">
    <source>
        <dbReference type="PROSITE" id="PS51186"/>
    </source>
</evidence>
<dbReference type="SUPFAM" id="SSF55729">
    <property type="entry name" value="Acyl-CoA N-acyltransferases (Nat)"/>
    <property type="match status" value="1"/>
</dbReference>
<dbReference type="Pfam" id="PF00583">
    <property type="entry name" value="Acetyltransf_1"/>
    <property type="match status" value="1"/>
</dbReference>
<evidence type="ECO:0000256" key="2">
    <source>
        <dbReference type="ARBA" id="ARBA00023315"/>
    </source>
</evidence>
<dbReference type="RefSeq" id="WP_132186793.1">
    <property type="nucleotide sequence ID" value="NZ_SLWM01000001.1"/>
</dbReference>
<dbReference type="PROSITE" id="PS51186">
    <property type="entry name" value="GNAT"/>
    <property type="match status" value="1"/>
</dbReference>
<dbReference type="InterPro" id="IPR000182">
    <property type="entry name" value="GNAT_dom"/>
</dbReference>
<keyword evidence="1" id="KW-0808">Transferase</keyword>
<protein>
    <submittedName>
        <fullName evidence="4">L-amino acid N-acyltransferase YncA</fullName>
    </submittedName>
</protein>
<keyword evidence="2" id="KW-0012">Acyltransferase</keyword>
<dbReference type="Gene3D" id="3.40.630.30">
    <property type="match status" value="1"/>
</dbReference>
<name>A0ABY2BYN6_9ACTN</name>
<dbReference type="CDD" id="cd04301">
    <property type="entry name" value="NAT_SF"/>
    <property type="match status" value="1"/>
</dbReference>
<proteinExistence type="predicted"/>
<gene>
    <name evidence="4" type="ORF">EV644_101993</name>
</gene>